<comment type="similarity">
    <text evidence="1">Belongs to the FGGY kinase family.</text>
</comment>
<dbReference type="EMBL" id="LOMZ01000001">
    <property type="protein sequence ID" value="PLC11958.1"/>
    <property type="molecule type" value="Genomic_DNA"/>
</dbReference>
<reference evidence="6 7" key="1">
    <citation type="submission" date="2015-12" db="EMBL/GenBank/DDBJ databases">
        <authorList>
            <person name="Shamseldin A."/>
            <person name="Moawad H."/>
            <person name="Abd El-Rahim W.M."/>
            <person name="Sadowsky M.J."/>
        </authorList>
    </citation>
    <scope>NUCLEOTIDE SEQUENCE [LARGE SCALE GENOMIC DNA]</scope>
    <source>
        <strain evidence="6 7">S43</strain>
    </source>
</reference>
<evidence type="ECO:0000256" key="3">
    <source>
        <dbReference type="ARBA" id="ARBA00022777"/>
    </source>
</evidence>
<dbReference type="GO" id="GO:0016301">
    <property type="term" value="F:kinase activity"/>
    <property type="evidence" value="ECO:0007669"/>
    <property type="project" value="UniProtKB-KW"/>
</dbReference>
<dbReference type="RefSeq" id="WP_101851640.1">
    <property type="nucleotide sequence ID" value="NZ_LOMZ01000001.1"/>
</dbReference>
<evidence type="ECO:0000256" key="1">
    <source>
        <dbReference type="ARBA" id="ARBA00009156"/>
    </source>
</evidence>
<dbReference type="PIRSF" id="PIRSF000538">
    <property type="entry name" value="GlpK"/>
    <property type="match status" value="1"/>
</dbReference>
<dbReference type="Proteomes" id="UP000234632">
    <property type="component" value="Unassembled WGS sequence"/>
</dbReference>
<protein>
    <submittedName>
        <fullName evidence="6">Sugar kinase</fullName>
    </submittedName>
</protein>
<keyword evidence="3 6" id="KW-0418">Kinase</keyword>
<dbReference type="InterPro" id="IPR018484">
    <property type="entry name" value="FGGY_N"/>
</dbReference>
<sequence>MSTRPAPPRPQDGTSFSVELADALDPLVLALDVGSTASRGGLHDATGTPVRGYRHKIEHAFTTAGDGTSVLDPDRVVDELARITDLVVAGPELRGRVAGVALDTFASSLVGTGPDGAALTPCYTYADSRCAPQLAALRAELDEAEVQQRTGARLHTSYLAPRLRWLREEDPGTWGRVARWVSLGEYVHLRLLGTARAGTSTAAWTGLLDRRTGRWDEALLAACGLEPSALGELADPQDPLFDVDPAVGRRWPNLAAAAWFPPVADGLSANLGSGGADAATTVVSLATSGAARVLLHEIPEEVPAGLWCYRVDARRCLLGGALNDVGRALSWVQRTLALPEGTDLDGIARAEPSPGTPAVLPFLTGERSTGWAGAARAVLAGVTADHDGPALARGVLEGLGVSYGRVADELARAAPGAERVVASGRVAQEVPGLLQVLADVLGVPVARADFKRATLRGTALLALETLAAGVVPAEPPYGPEHRPVPGRAEHYRGVRHRFEELYAALVR</sequence>
<dbReference type="Pfam" id="PF02782">
    <property type="entry name" value="FGGY_C"/>
    <property type="match status" value="1"/>
</dbReference>
<gene>
    <name evidence="6" type="ORF">AUQ48_06560</name>
</gene>
<feature type="domain" description="Carbohydrate kinase FGGY N-terminal" evidence="4">
    <location>
        <begin position="28"/>
        <end position="234"/>
    </location>
</feature>
<dbReference type="InterPro" id="IPR000577">
    <property type="entry name" value="Carb_kinase_FGGY"/>
</dbReference>
<proteinExistence type="inferred from homology"/>
<accession>A0A2N4T164</accession>
<dbReference type="SUPFAM" id="SSF53067">
    <property type="entry name" value="Actin-like ATPase domain"/>
    <property type="match status" value="2"/>
</dbReference>
<evidence type="ECO:0000313" key="7">
    <source>
        <dbReference type="Proteomes" id="UP000234632"/>
    </source>
</evidence>
<dbReference type="GO" id="GO:0005975">
    <property type="term" value="P:carbohydrate metabolic process"/>
    <property type="evidence" value="ECO:0007669"/>
    <property type="project" value="InterPro"/>
</dbReference>
<evidence type="ECO:0000256" key="2">
    <source>
        <dbReference type="ARBA" id="ARBA00022679"/>
    </source>
</evidence>
<evidence type="ECO:0000259" key="5">
    <source>
        <dbReference type="Pfam" id="PF02782"/>
    </source>
</evidence>
<feature type="domain" description="Carbohydrate kinase FGGY C-terminal" evidence="5">
    <location>
        <begin position="313"/>
        <end position="463"/>
    </location>
</feature>
<dbReference type="PANTHER" id="PTHR43095">
    <property type="entry name" value="SUGAR KINASE"/>
    <property type="match status" value="1"/>
</dbReference>
<dbReference type="InterPro" id="IPR050406">
    <property type="entry name" value="FGGY_Carb_Kinase"/>
</dbReference>
<dbReference type="AlphaFoldDB" id="A0A2N4T164"/>
<dbReference type="CDD" id="cd07770">
    <property type="entry name" value="ASKHA_NBD_FGGY_GntK"/>
    <property type="match status" value="1"/>
</dbReference>
<comment type="caution">
    <text evidence="6">The sequence shown here is derived from an EMBL/GenBank/DDBJ whole genome shotgun (WGS) entry which is preliminary data.</text>
</comment>
<keyword evidence="2" id="KW-0808">Transferase</keyword>
<evidence type="ECO:0000313" key="6">
    <source>
        <dbReference type="EMBL" id="PLC11958.1"/>
    </source>
</evidence>
<dbReference type="Pfam" id="PF00370">
    <property type="entry name" value="FGGY_N"/>
    <property type="match status" value="1"/>
</dbReference>
<dbReference type="PANTHER" id="PTHR43095:SF2">
    <property type="entry name" value="GLUCONOKINASE"/>
    <property type="match status" value="1"/>
</dbReference>
<dbReference type="InterPro" id="IPR018485">
    <property type="entry name" value="FGGY_C"/>
</dbReference>
<organism evidence="6 7">
    <name type="scientific">Kocuria flava</name>
    <dbReference type="NCBI Taxonomy" id="446860"/>
    <lineage>
        <taxon>Bacteria</taxon>
        <taxon>Bacillati</taxon>
        <taxon>Actinomycetota</taxon>
        <taxon>Actinomycetes</taxon>
        <taxon>Micrococcales</taxon>
        <taxon>Micrococcaceae</taxon>
        <taxon>Kocuria</taxon>
    </lineage>
</organism>
<dbReference type="Gene3D" id="3.30.420.40">
    <property type="match status" value="2"/>
</dbReference>
<evidence type="ECO:0000259" key="4">
    <source>
        <dbReference type="Pfam" id="PF00370"/>
    </source>
</evidence>
<name>A0A2N4T164_9MICC</name>
<dbReference type="InterPro" id="IPR043129">
    <property type="entry name" value="ATPase_NBD"/>
</dbReference>